<evidence type="ECO:0000313" key="13">
    <source>
        <dbReference type="EMBL" id="CDG50530.1"/>
    </source>
</evidence>
<feature type="transmembrane region" description="Helical" evidence="12">
    <location>
        <begin position="420"/>
        <end position="443"/>
    </location>
</feature>
<evidence type="ECO:0000256" key="5">
    <source>
        <dbReference type="ARBA" id="ARBA00022989"/>
    </source>
</evidence>
<reference evidence="13" key="2">
    <citation type="journal article" date="2014" name="BMC Biol.">
        <title>The comprehensive analysis of DEG/ENaC subunits in Hydra reveals a large variety of peptide-gated channels, potentially involved in neuromuscular transmission.</title>
        <authorList>
            <person name="Assmann M.C."/>
            <person name="Kuhn A."/>
            <person name="Durrnagel S."/>
            <person name="Holstein T.W."/>
            <person name="Grunder S."/>
        </authorList>
    </citation>
    <scope>NUCLEOTIDE SEQUENCE</scope>
    <source>
        <strain evidence="13">105</strain>
        <tissue evidence="13">Whole organism</tissue>
    </source>
</reference>
<dbReference type="KEGG" id="hmg:101239399"/>
<dbReference type="GeneID" id="101239399"/>
<evidence type="ECO:0000256" key="2">
    <source>
        <dbReference type="ARBA" id="ARBA00022448"/>
    </source>
</evidence>
<feature type="transmembrane region" description="Helical" evidence="12">
    <location>
        <begin position="46"/>
        <end position="64"/>
    </location>
</feature>
<sequence length="453" mass="52925">MSEEDEKKIKSPHEQRNDRVKEHVAHLIKNVSFHGLSYVADKRNNYFRRAIWFLITVGAFIYAVEKVYESTVNYFSYPFKTARMKIYVNELNFPAVSFCNLNDFLFSKLNGTKLDESILYPDDPEKNNVSEIEISNITSDATIRLDQMLVDCEFEGKKCTHENFTDFWTMQGELCFTFNSGKNSHSLLKVSGVGVLRSLKLTINVQHYEYYRDEMAGGIHLMIHGQDEEPVKMQGQIVSPGYSFYVKVEKKTIMNLEKPYKTECGTVKLKYFDRYSMHTCWLEQLTDYVNKMCHCKDFFMPGNIPYCSLPELQNCTWIEWAKFNKDKMYKCPLPCKIDLYGVSLSRALFPTTQYSSILAEQFRKQPHVLSIVHNITDELLFMRDNLLRFIIYYDDLSYEVLEQKPSYETLVWLGDIGGQIGLFIGAGVMSYFEFLDCLAIVIYTRFFQKFTSS</sequence>
<protein>
    <submittedName>
        <fullName evidence="15">Acid-sensing ion channel 1-like</fullName>
    </submittedName>
    <submittedName>
        <fullName evidence="13">Hydra sodium channel 9</fullName>
    </submittedName>
</protein>
<evidence type="ECO:0000256" key="9">
    <source>
        <dbReference type="ARBA" id="ARBA00023201"/>
    </source>
</evidence>
<dbReference type="PANTHER" id="PTHR11690">
    <property type="entry name" value="AMILORIDE-SENSITIVE SODIUM CHANNEL-RELATED"/>
    <property type="match status" value="1"/>
</dbReference>
<dbReference type="Proteomes" id="UP001652625">
    <property type="component" value="Chromosome 11"/>
</dbReference>
<keyword evidence="5 12" id="KW-1133">Transmembrane helix</keyword>
<dbReference type="PRINTS" id="PR01078">
    <property type="entry name" value="AMINACHANNEL"/>
</dbReference>
<keyword evidence="6" id="KW-0915">Sodium</keyword>
<name>A0A0A0MP48_HYDVU</name>
<evidence type="ECO:0000256" key="4">
    <source>
        <dbReference type="ARBA" id="ARBA00022692"/>
    </source>
</evidence>
<keyword evidence="8 12" id="KW-0472">Membrane</keyword>
<reference evidence="13" key="1">
    <citation type="submission" date="2013-07" db="EMBL/GenBank/DDBJ databases">
        <authorList>
            <person name="Assmann M."/>
        </authorList>
    </citation>
    <scope>NUCLEOTIDE SEQUENCE</scope>
    <source>
        <strain evidence="13">105</strain>
        <tissue evidence="13">Whole organism</tissue>
    </source>
</reference>
<dbReference type="RefSeq" id="NP_001296667.1">
    <property type="nucleotide sequence ID" value="NM_001309738.1"/>
</dbReference>
<keyword evidence="7 11" id="KW-0406">Ion transport</keyword>
<evidence type="ECO:0000256" key="8">
    <source>
        <dbReference type="ARBA" id="ARBA00023136"/>
    </source>
</evidence>
<keyword evidence="14" id="KW-1185">Reference proteome</keyword>
<evidence type="ECO:0000256" key="12">
    <source>
        <dbReference type="SAM" id="Phobius"/>
    </source>
</evidence>
<reference evidence="15" key="3">
    <citation type="submission" date="2025-05" db="UniProtKB">
        <authorList>
            <consortium name="RefSeq"/>
        </authorList>
    </citation>
    <scope>IDENTIFICATION</scope>
</reference>
<evidence type="ECO:0000256" key="10">
    <source>
        <dbReference type="ARBA" id="ARBA00023303"/>
    </source>
</evidence>
<dbReference type="Gene3D" id="1.10.287.770">
    <property type="entry name" value="YojJ-like"/>
    <property type="match status" value="1"/>
</dbReference>
<keyword evidence="3 11" id="KW-0894">Sodium channel</keyword>
<keyword evidence="10 11" id="KW-0407">Ion channel</keyword>
<evidence type="ECO:0000256" key="7">
    <source>
        <dbReference type="ARBA" id="ARBA00023065"/>
    </source>
</evidence>
<organism evidence="13">
    <name type="scientific">Hydra vulgaris</name>
    <name type="common">Hydra</name>
    <name type="synonym">Hydra attenuata</name>
    <dbReference type="NCBI Taxonomy" id="6087"/>
    <lineage>
        <taxon>Eukaryota</taxon>
        <taxon>Metazoa</taxon>
        <taxon>Cnidaria</taxon>
        <taxon>Hydrozoa</taxon>
        <taxon>Hydroidolina</taxon>
        <taxon>Anthoathecata</taxon>
        <taxon>Aplanulata</taxon>
        <taxon>Hydridae</taxon>
        <taxon>Hydra</taxon>
    </lineage>
</organism>
<gene>
    <name evidence="13 15" type="primary">HyNaC9</name>
    <name evidence="15" type="synonym">LOC101239399</name>
</gene>
<dbReference type="GO" id="GO:0015280">
    <property type="term" value="F:ligand-gated sodium channel activity"/>
    <property type="evidence" value="ECO:0007669"/>
    <property type="project" value="TreeGrafter"/>
</dbReference>
<evidence type="ECO:0000256" key="6">
    <source>
        <dbReference type="ARBA" id="ARBA00023053"/>
    </source>
</evidence>
<evidence type="ECO:0000313" key="15">
    <source>
        <dbReference type="RefSeq" id="NP_001296667.1"/>
    </source>
</evidence>
<comment type="subcellular location">
    <subcellularLocation>
        <location evidence="1">Membrane</location>
        <topology evidence="1">Multi-pass membrane protein</topology>
    </subcellularLocation>
</comment>
<comment type="similarity">
    <text evidence="11">Belongs to the amiloride-sensitive sodium channel (TC 1.A.6) family.</text>
</comment>
<keyword evidence="2 11" id="KW-0813">Transport</keyword>
<proteinExistence type="evidence at transcript level"/>
<dbReference type="OrthoDB" id="8065060at2759"/>
<accession>A0A0A0MP48</accession>
<dbReference type="Pfam" id="PF00858">
    <property type="entry name" value="ASC"/>
    <property type="match status" value="1"/>
</dbReference>
<keyword evidence="9 11" id="KW-0739">Sodium transport</keyword>
<dbReference type="EMBL" id="HG422728">
    <property type="protein sequence ID" value="CDG50530.1"/>
    <property type="molecule type" value="mRNA"/>
</dbReference>
<evidence type="ECO:0000256" key="1">
    <source>
        <dbReference type="ARBA" id="ARBA00004141"/>
    </source>
</evidence>
<evidence type="ECO:0000256" key="11">
    <source>
        <dbReference type="RuleBase" id="RU000679"/>
    </source>
</evidence>
<dbReference type="AlphaFoldDB" id="A0A0A0MP48"/>
<dbReference type="Gene3D" id="2.60.470.10">
    <property type="entry name" value="Acid-sensing ion channels like domains"/>
    <property type="match status" value="1"/>
</dbReference>
<dbReference type="PANTHER" id="PTHR11690:SF300">
    <property type="entry name" value="PICKPOCKET PROTEIN 19"/>
    <property type="match status" value="1"/>
</dbReference>
<evidence type="ECO:0000256" key="3">
    <source>
        <dbReference type="ARBA" id="ARBA00022461"/>
    </source>
</evidence>
<evidence type="ECO:0000313" key="14">
    <source>
        <dbReference type="Proteomes" id="UP001652625"/>
    </source>
</evidence>
<dbReference type="GO" id="GO:0005886">
    <property type="term" value="C:plasma membrane"/>
    <property type="evidence" value="ECO:0007669"/>
    <property type="project" value="TreeGrafter"/>
</dbReference>
<keyword evidence="4 11" id="KW-0812">Transmembrane</keyword>
<dbReference type="InterPro" id="IPR001873">
    <property type="entry name" value="ENaC"/>
</dbReference>